<evidence type="ECO:0000313" key="2">
    <source>
        <dbReference type="EMBL" id="MBT1699197.1"/>
    </source>
</evidence>
<organism evidence="2 3">
    <name type="scientific">Chryseosolibacter histidini</name>
    <dbReference type="NCBI Taxonomy" id="2782349"/>
    <lineage>
        <taxon>Bacteria</taxon>
        <taxon>Pseudomonadati</taxon>
        <taxon>Bacteroidota</taxon>
        <taxon>Cytophagia</taxon>
        <taxon>Cytophagales</taxon>
        <taxon>Chryseotaleaceae</taxon>
        <taxon>Chryseosolibacter</taxon>
    </lineage>
</organism>
<proteinExistence type="predicted"/>
<evidence type="ECO:0000256" key="1">
    <source>
        <dbReference type="SAM" id="MobiDB-lite"/>
    </source>
</evidence>
<feature type="compositionally biased region" description="Basic and acidic residues" evidence="1">
    <location>
        <begin position="166"/>
        <end position="179"/>
    </location>
</feature>
<comment type="caution">
    <text evidence="2">The sequence shown here is derived from an EMBL/GenBank/DDBJ whole genome shotgun (WGS) entry which is preliminary data.</text>
</comment>
<protein>
    <recommendedName>
        <fullName evidence="4">General stress protein 17M-like domain-containing protein</fullName>
    </recommendedName>
</protein>
<gene>
    <name evidence="2" type="ORF">KK083_20035</name>
</gene>
<accession>A0AAP2DQ59</accession>
<dbReference type="EMBL" id="JAHESF010000022">
    <property type="protein sequence ID" value="MBT1699197.1"/>
    <property type="molecule type" value="Genomic_DNA"/>
</dbReference>
<dbReference type="RefSeq" id="WP_254166887.1">
    <property type="nucleotide sequence ID" value="NZ_JAHESF010000022.1"/>
</dbReference>
<dbReference type="Proteomes" id="UP001319200">
    <property type="component" value="Unassembled WGS sequence"/>
</dbReference>
<reference evidence="2 3" key="1">
    <citation type="submission" date="2021-05" db="EMBL/GenBank/DDBJ databases">
        <title>A Polyphasic approach of four new species of the genus Ohtaekwangia: Ohtaekwangia histidinii sp. nov., Ohtaekwangia cretensis sp. nov., Ohtaekwangia indiensis sp. nov., Ohtaekwangia reichenbachii sp. nov. from diverse environment.</title>
        <authorList>
            <person name="Octaviana S."/>
        </authorList>
    </citation>
    <scope>NUCLEOTIDE SEQUENCE [LARGE SCALE GENOMIC DNA]</scope>
    <source>
        <strain evidence="2 3">PWU4</strain>
    </source>
</reference>
<evidence type="ECO:0008006" key="4">
    <source>
        <dbReference type="Google" id="ProtNLM"/>
    </source>
</evidence>
<keyword evidence="3" id="KW-1185">Reference proteome</keyword>
<dbReference type="AlphaFoldDB" id="A0AAP2DQ59"/>
<feature type="region of interest" description="Disordered" evidence="1">
    <location>
        <begin position="142"/>
        <end position="201"/>
    </location>
</feature>
<evidence type="ECO:0000313" key="3">
    <source>
        <dbReference type="Proteomes" id="UP001319200"/>
    </source>
</evidence>
<sequence length="201" mass="22154">MSQTVIGIFESNSQAEAAAEMLTANGLSREKIDVSTPDATRGRGDVTDEKNTLDSSMGRYFQRIFADTDLAMKYAAVAQQGAVVAVQSDTWPDAEKIADILDRCGAINVDERARLLEDSWTRDDRTRRSAGEDAPAVRTYPGVAEHEQPADSTLERSTTIQPQQRESLRLHSRIIERPVDSGQPVQKDGVDEYADLKDPNS</sequence>
<feature type="compositionally biased region" description="Basic and acidic residues" evidence="1">
    <location>
        <begin position="188"/>
        <end position="201"/>
    </location>
</feature>
<name>A0AAP2DQ59_9BACT</name>
<feature type="compositionally biased region" description="Polar residues" evidence="1">
    <location>
        <begin position="155"/>
        <end position="165"/>
    </location>
</feature>